<evidence type="ECO:0000313" key="2">
    <source>
        <dbReference type="Proteomes" id="UP001480082"/>
    </source>
</evidence>
<accession>A0ACC6SUY3</accession>
<protein>
    <submittedName>
        <fullName evidence="1">CerR family C-terminal domain-containing protein</fullName>
    </submittedName>
</protein>
<reference evidence="1 2" key="1">
    <citation type="journal article" date="2024" name="Proc. Natl. Acad. Sci. U.S.A.">
        <title>The evolutionary genomics of adaptation to stress in wild rhizobium bacteria.</title>
        <authorList>
            <person name="Kehlet-Delgado H."/>
            <person name="Montoya A.P."/>
            <person name="Jensen K.T."/>
            <person name="Wendlandt C.E."/>
            <person name="Dexheimer C."/>
            <person name="Roberts M."/>
            <person name="Torres Martinez L."/>
            <person name="Friesen M.L."/>
            <person name="Griffitts J.S."/>
            <person name="Porter S.S."/>
        </authorList>
    </citation>
    <scope>NUCLEOTIDE SEQUENCE [LARGE SCALE GENOMIC DNA]</scope>
    <source>
        <strain evidence="1 2">M0468</strain>
    </source>
</reference>
<proteinExistence type="predicted"/>
<gene>
    <name evidence="1" type="ORF">NKI81_05980</name>
</gene>
<dbReference type="EMBL" id="JAMYRI010000003">
    <property type="protein sequence ID" value="MER9283508.1"/>
    <property type="molecule type" value="Genomic_DNA"/>
</dbReference>
<name>A0ACC6SUY3_9HYPH</name>
<dbReference type="Proteomes" id="UP001480082">
    <property type="component" value="Unassembled WGS sequence"/>
</dbReference>
<comment type="caution">
    <text evidence="1">The sequence shown here is derived from an EMBL/GenBank/DDBJ whole genome shotgun (WGS) entry which is preliminary data.</text>
</comment>
<sequence length="239" mass="25500">MIKLPNARRPRRETSPAEPTRAALVQAALKLFGRQGFDGTSTRQIAAEAGANIGSIAYHFGGKEGLRAAAADFIVATIQAVAGQALGAGERLGHGQAAASDPEAAGAQLFTALERMVGFIVAQPQAGEIVQFVLRELSYPTAALDRIYDGVFEPTHRRLCQIWEQATGEPAESERTRLTVFTLIGQVIYFRIGREAVMRRMGWRDIGAAEAAKVVAVTTDNLGAILAARKGPGMKGSKQ</sequence>
<keyword evidence="2" id="KW-1185">Reference proteome</keyword>
<organism evidence="1 2">
    <name type="scientific">Mesorhizobium australicum</name>
    <dbReference type="NCBI Taxonomy" id="536018"/>
    <lineage>
        <taxon>Bacteria</taxon>
        <taxon>Pseudomonadati</taxon>
        <taxon>Pseudomonadota</taxon>
        <taxon>Alphaproteobacteria</taxon>
        <taxon>Hyphomicrobiales</taxon>
        <taxon>Phyllobacteriaceae</taxon>
        <taxon>Mesorhizobium</taxon>
    </lineage>
</organism>
<evidence type="ECO:0000313" key="1">
    <source>
        <dbReference type="EMBL" id="MER9283508.1"/>
    </source>
</evidence>